<keyword evidence="1" id="KW-0472">Membrane</keyword>
<dbReference type="EMBL" id="JACSIT010000153">
    <property type="protein sequence ID" value="MBC6996500.1"/>
    <property type="molecule type" value="Genomic_DNA"/>
</dbReference>
<reference evidence="2" key="1">
    <citation type="submission" date="2020-08" db="EMBL/GenBank/DDBJ databases">
        <title>Lewinella bacteria from marine environments.</title>
        <authorList>
            <person name="Zhong Y."/>
        </authorList>
    </citation>
    <scope>NUCLEOTIDE SEQUENCE</scope>
    <source>
        <strain evidence="2">KCTC 42187</strain>
    </source>
</reference>
<dbReference type="RefSeq" id="WP_187468510.1">
    <property type="nucleotide sequence ID" value="NZ_JACSIT010000153.1"/>
</dbReference>
<name>A0A923PQ45_9BACT</name>
<evidence type="ECO:0000256" key="1">
    <source>
        <dbReference type="SAM" id="Phobius"/>
    </source>
</evidence>
<evidence type="ECO:0008006" key="4">
    <source>
        <dbReference type="Google" id="ProtNLM"/>
    </source>
</evidence>
<proteinExistence type="predicted"/>
<keyword evidence="1" id="KW-1133">Transmembrane helix</keyword>
<keyword evidence="1" id="KW-0812">Transmembrane</keyword>
<feature type="transmembrane region" description="Helical" evidence="1">
    <location>
        <begin position="6"/>
        <end position="24"/>
    </location>
</feature>
<accession>A0A923PQ45</accession>
<evidence type="ECO:0000313" key="3">
    <source>
        <dbReference type="Proteomes" id="UP000650081"/>
    </source>
</evidence>
<organism evidence="2 3">
    <name type="scientific">Neolewinella lacunae</name>
    <dbReference type="NCBI Taxonomy" id="1517758"/>
    <lineage>
        <taxon>Bacteria</taxon>
        <taxon>Pseudomonadati</taxon>
        <taxon>Bacteroidota</taxon>
        <taxon>Saprospiria</taxon>
        <taxon>Saprospirales</taxon>
        <taxon>Lewinellaceae</taxon>
        <taxon>Neolewinella</taxon>
    </lineage>
</organism>
<comment type="caution">
    <text evidence="2">The sequence shown here is derived from an EMBL/GenBank/DDBJ whole genome shotgun (WGS) entry which is preliminary data.</text>
</comment>
<evidence type="ECO:0000313" key="2">
    <source>
        <dbReference type="EMBL" id="MBC6996500.1"/>
    </source>
</evidence>
<gene>
    <name evidence="2" type="ORF">H9S92_20175</name>
</gene>
<protein>
    <recommendedName>
        <fullName evidence="4">Membrane or secreted protein</fullName>
    </recommendedName>
</protein>
<keyword evidence="3" id="KW-1185">Reference proteome</keyword>
<dbReference type="Proteomes" id="UP000650081">
    <property type="component" value="Unassembled WGS sequence"/>
</dbReference>
<sequence length="71" mass="7898">MSQFLYLFLVIFAVFAVSFVLLNLRHVVTGNEFRGTCASNNPMLKNKVGSCEVCGKSPDEDCKMPDLPQVK</sequence>
<dbReference type="AlphaFoldDB" id="A0A923PQ45"/>